<protein>
    <recommendedName>
        <fullName evidence="5">Transmembrane protein</fullName>
    </recommendedName>
</protein>
<evidence type="ECO:0000313" key="3">
    <source>
        <dbReference type="EMBL" id="CAD8152434.1"/>
    </source>
</evidence>
<keyword evidence="4" id="KW-1185">Reference proteome</keyword>
<reference evidence="3" key="1">
    <citation type="submission" date="2021-01" db="EMBL/GenBank/DDBJ databases">
        <authorList>
            <consortium name="Genoscope - CEA"/>
            <person name="William W."/>
        </authorList>
    </citation>
    <scope>NUCLEOTIDE SEQUENCE</scope>
</reference>
<proteinExistence type="predicted"/>
<feature type="signal peptide" evidence="2">
    <location>
        <begin position="1"/>
        <end position="22"/>
    </location>
</feature>
<dbReference type="OrthoDB" id="309742at2759"/>
<name>A0A8S1TKZ9_PAROT</name>
<keyword evidence="1" id="KW-1133">Transmembrane helix</keyword>
<keyword evidence="2" id="KW-0732">Signal</keyword>
<accession>A0A8S1TKZ9</accession>
<feature type="chain" id="PRO_5035922691" description="Transmembrane protein" evidence="2">
    <location>
        <begin position="23"/>
        <end position="1292"/>
    </location>
</feature>
<sequence>MTLSFQTCFIMTLVLNIFMGLSEECAEIIIGPQEKFISQRQNLLLIESETEEIEQTNINLISESLRIQCFESEHIISTLTIEYFNFRYIEDQLFCKFIKTETYFITCIKVIDYYANLRLNYLNEQIIISIELNELKGIECHDFFINQESQFIIFCINNFHLEIYCIDSDDQIHLLSYHKINQQQQEMCKRNFVKLDDNYFMISFYQCQNWGIYIYWQKEIKELVNEELVKPLQISYLENVQICQYSLYLISQFGYQIFWIIKMNEVKISIFFEFPAHFRNLLLSSNCLFQHYVLYNQSINQTIIFHYTKKQMTSFEGTDVQIEQLENIFIAKTQNQLKVTYNQEFQQIIQLNASQLTIDNNYNLIYWFDETAKELIFYKISYPKNVITPSKNYIIMVGGFLIYNQTKFCIKIKYKMENHYNKNQTLEFNNQCQNQSSIFYSKEDLQLPNIYEIKLDLNSKFRLNILDQYSFKSLCPKLQNFNPQDTILLYYEADSNISFSMIQTKDYIYFQNCHNATISKVDIQNCQVFYFQSYLLLYNKNKQELQLFGFQDILIKKFRILIQITDILQFQQIFLIFTSDGEDPQVIDLSNHYSIFLTKQANKILNKLHQIYHQGKQKNQNFTPNHFFIKQDRLKFFQYNQYLINLIHNKVKMFRLENIQIILLRQLINQQYLLGVHLIKNLITDYIFDIQQVSELSSINLDNYELIRPLKYQINSKYLALAALSQTKTYVLIFEIRITRPLLLVKVIQINRIEFFFSGDQLFYYNFEGEIKIYNLQYFEFQLLDSIEHDKIAMKETKSDPAISLGFTLKGYNECQKLFQKSNHSSIDSTQQQIIPSKYFYGSIDLLKIEGSNGTNILEPLRFIQCLNISSPRYQSRIKKFDIGPILNNNQSSNKIQSIDIILADDEFDQTFIINPIDQFDGKIIPINNQHILFFFDQVNFIKVAMYLLDEDAQIVVQEPILVLNITLKKLYNHYHIFKTGDLIVFKSQSHLLLYMILNARIEFIENDLILLDMLKVQGNNQFYISFSQLRDKQEYQFHVFSIHEFNLVSIGTAILQLQTIFIELQDYIQIIFYEFINENSKISLLECEIFDQDLRLKVFQTFTQIQIISQICINLENYSISFKVHKILRHGFGDNVKLQFYNKNNLILMSPSNLSYYYDLKESQNFFDYFGKSISNDYLYYPFNTTHLYVFQTSTNYIFLGELGYNFDTKSQLFKNQTFTLVAENQVSQARCSITIIDINYQQVDSKFLIKLLISFVLIFVLYFLFRRVQLKRKQQHNERHHQILSNTSKN</sequence>
<dbReference type="EMBL" id="CAJJDP010000026">
    <property type="protein sequence ID" value="CAD8152434.1"/>
    <property type="molecule type" value="Genomic_DNA"/>
</dbReference>
<keyword evidence="1" id="KW-0472">Membrane</keyword>
<comment type="caution">
    <text evidence="3">The sequence shown here is derived from an EMBL/GenBank/DDBJ whole genome shotgun (WGS) entry which is preliminary data.</text>
</comment>
<gene>
    <name evidence="3" type="ORF">POCTA_138.1.T0260262</name>
</gene>
<evidence type="ECO:0000256" key="1">
    <source>
        <dbReference type="SAM" id="Phobius"/>
    </source>
</evidence>
<evidence type="ECO:0000256" key="2">
    <source>
        <dbReference type="SAM" id="SignalP"/>
    </source>
</evidence>
<dbReference type="OMA" id="TYVLIFE"/>
<dbReference type="Proteomes" id="UP000683925">
    <property type="component" value="Unassembled WGS sequence"/>
</dbReference>
<feature type="transmembrane region" description="Helical" evidence="1">
    <location>
        <begin position="1249"/>
        <end position="1267"/>
    </location>
</feature>
<organism evidence="3 4">
    <name type="scientific">Paramecium octaurelia</name>
    <dbReference type="NCBI Taxonomy" id="43137"/>
    <lineage>
        <taxon>Eukaryota</taxon>
        <taxon>Sar</taxon>
        <taxon>Alveolata</taxon>
        <taxon>Ciliophora</taxon>
        <taxon>Intramacronucleata</taxon>
        <taxon>Oligohymenophorea</taxon>
        <taxon>Peniculida</taxon>
        <taxon>Parameciidae</taxon>
        <taxon>Paramecium</taxon>
    </lineage>
</organism>
<keyword evidence="1" id="KW-0812">Transmembrane</keyword>
<evidence type="ECO:0008006" key="5">
    <source>
        <dbReference type="Google" id="ProtNLM"/>
    </source>
</evidence>
<evidence type="ECO:0000313" key="4">
    <source>
        <dbReference type="Proteomes" id="UP000683925"/>
    </source>
</evidence>